<dbReference type="PROSITE" id="PS50404">
    <property type="entry name" value="GST_NTER"/>
    <property type="match status" value="1"/>
</dbReference>
<evidence type="ECO:0000313" key="2">
    <source>
        <dbReference type="EMBL" id="AEW74608.1"/>
    </source>
</evidence>
<dbReference type="InterPro" id="IPR004045">
    <property type="entry name" value="Glutathione_S-Trfase_N"/>
</dbReference>
<dbReference type="SUPFAM" id="SSF47616">
    <property type="entry name" value="GST C-terminal domain-like"/>
    <property type="match status" value="1"/>
</dbReference>
<dbReference type="Gene3D" id="1.20.1050.10">
    <property type="match status" value="1"/>
</dbReference>
<dbReference type="Pfam" id="PF13409">
    <property type="entry name" value="GST_N_2"/>
    <property type="match status" value="1"/>
</dbReference>
<dbReference type="EMBL" id="CP002886">
    <property type="protein sequence ID" value="AEW74608.1"/>
    <property type="molecule type" value="Genomic_DNA"/>
</dbReference>
<feature type="domain" description="GST N-terminal" evidence="1">
    <location>
        <begin position="31"/>
        <end position="112"/>
    </location>
</feature>
<dbReference type="Gene3D" id="3.40.30.10">
    <property type="entry name" value="Glutaredoxin"/>
    <property type="match status" value="1"/>
</dbReference>
<dbReference type="SUPFAM" id="SSF52833">
    <property type="entry name" value="Thioredoxin-like"/>
    <property type="match status" value="1"/>
</dbReference>
<proteinExistence type="predicted"/>
<sequence>MSFHQVTARQRDYMLNENRSADEDVMNQPVITLWSDADFFSPYVLSAYVALAEKGLSFTLKTVDLDGGEHLKPQWQGYALTRRVPVLDIDGFALSESSAIDEYLEERFAPPEWERIYPHDLQKRARARQIQAWLRSDLVPIRVERSTDVVFAGVKKPALSKDGAASAQKLIDTATSLLAHGNPNLFGEWCIADTDLALMLNRLILNGDEVPQLLVDYAAFQWQRASVQRYVALSAKRAG</sequence>
<dbReference type="InterPro" id="IPR036249">
    <property type="entry name" value="Thioredoxin-like_sf"/>
</dbReference>
<dbReference type="Proteomes" id="UP000007838">
    <property type="component" value="Chromosome"/>
</dbReference>
<dbReference type="NCBIfam" id="NF011693">
    <property type="entry name" value="PRK15113.1"/>
    <property type="match status" value="1"/>
</dbReference>
<dbReference type="CDD" id="cd03195">
    <property type="entry name" value="GST_C_4"/>
    <property type="match status" value="1"/>
</dbReference>
<dbReference type="Pfam" id="PF14834">
    <property type="entry name" value="GST_C_4"/>
    <property type="match status" value="1"/>
</dbReference>
<dbReference type="InterPro" id="IPR034338">
    <property type="entry name" value="GST_4_C"/>
</dbReference>
<dbReference type="SFLD" id="SFLDS00019">
    <property type="entry name" value="Glutathione_Transferase_(cytos"/>
    <property type="match status" value="1"/>
</dbReference>
<dbReference type="HOGENOM" id="CLU_011226_17_0_6"/>
<dbReference type="eggNOG" id="COG0625">
    <property type="taxonomic scope" value="Bacteria"/>
</dbReference>
<gene>
    <name evidence="2" type="primary">yfcF</name>
    <name evidence="2" type="ORF">EcWSU1_03180</name>
</gene>
<accession>G8LLH5</accession>
<evidence type="ECO:0000259" key="1">
    <source>
        <dbReference type="PROSITE" id="PS50404"/>
    </source>
</evidence>
<dbReference type="PANTHER" id="PTHR42673:SF21">
    <property type="entry name" value="GLUTATHIONE S-TRANSFERASE YFCF"/>
    <property type="match status" value="1"/>
</dbReference>
<dbReference type="KEGG" id="eec:EcWSU1_03180"/>
<protein>
    <submittedName>
        <fullName evidence="2">YfcF</fullName>
    </submittedName>
</protein>
<dbReference type="PANTHER" id="PTHR42673">
    <property type="entry name" value="MALEYLACETOACETATE ISOMERASE"/>
    <property type="match status" value="1"/>
</dbReference>
<evidence type="ECO:0000313" key="3">
    <source>
        <dbReference type="Proteomes" id="UP000007838"/>
    </source>
</evidence>
<dbReference type="GO" id="GO:0006559">
    <property type="term" value="P:L-phenylalanine catabolic process"/>
    <property type="evidence" value="ECO:0007669"/>
    <property type="project" value="TreeGrafter"/>
</dbReference>
<dbReference type="InterPro" id="IPR040079">
    <property type="entry name" value="Glutathione_S-Trfase"/>
</dbReference>
<dbReference type="GO" id="GO:0004364">
    <property type="term" value="F:glutathione transferase activity"/>
    <property type="evidence" value="ECO:0007669"/>
    <property type="project" value="TreeGrafter"/>
</dbReference>
<dbReference type="GO" id="GO:0016034">
    <property type="term" value="F:maleylacetoacetate isomerase activity"/>
    <property type="evidence" value="ECO:0007669"/>
    <property type="project" value="TreeGrafter"/>
</dbReference>
<dbReference type="AlphaFoldDB" id="G8LLH5"/>
<dbReference type="InterPro" id="IPR036282">
    <property type="entry name" value="Glutathione-S-Trfase_C_sf"/>
</dbReference>
<reference evidence="2 3" key="1">
    <citation type="journal article" date="2011" name="Stand. Genomic Sci.">
        <title>Complete genome of the onion pathogen Enterobacter cloacae EcWSU1.</title>
        <authorList>
            <person name="Humann J.L."/>
            <person name="Wildung M."/>
            <person name="Cheng C.H."/>
            <person name="Lee T."/>
            <person name="Stewart J.E."/>
            <person name="Drew J.C."/>
            <person name="Triplett E.W."/>
            <person name="Main D."/>
            <person name="Schroeder B.K."/>
        </authorList>
    </citation>
    <scope>NUCLEOTIDE SEQUENCE [LARGE SCALE GENOMIC DNA]</scope>
    <source>
        <strain evidence="2 3">EcWSU1</strain>
    </source>
</reference>
<organism evidence="2 3">
    <name type="scientific">Enterobacter ludwigii</name>
    <dbReference type="NCBI Taxonomy" id="299767"/>
    <lineage>
        <taxon>Bacteria</taxon>
        <taxon>Pseudomonadati</taxon>
        <taxon>Pseudomonadota</taxon>
        <taxon>Gammaproteobacteria</taxon>
        <taxon>Enterobacterales</taxon>
        <taxon>Enterobacteriaceae</taxon>
        <taxon>Enterobacter</taxon>
        <taxon>Enterobacter cloacae complex</taxon>
    </lineage>
</organism>
<dbReference type="GO" id="GO:0006749">
    <property type="term" value="P:glutathione metabolic process"/>
    <property type="evidence" value="ECO:0007669"/>
    <property type="project" value="TreeGrafter"/>
</dbReference>
<name>G8LLH5_9ENTR</name>